<dbReference type="Proteomes" id="UP001324634">
    <property type="component" value="Chromosome"/>
</dbReference>
<organism evidence="1 2">
    <name type="scientific">Peredibacter starrii</name>
    <dbReference type="NCBI Taxonomy" id="28202"/>
    <lineage>
        <taxon>Bacteria</taxon>
        <taxon>Pseudomonadati</taxon>
        <taxon>Bdellovibrionota</taxon>
        <taxon>Bacteriovoracia</taxon>
        <taxon>Bacteriovoracales</taxon>
        <taxon>Bacteriovoracaceae</taxon>
        <taxon>Peredibacter</taxon>
    </lineage>
</organism>
<dbReference type="KEGG" id="psti:SOO65_13690"/>
<evidence type="ECO:0008006" key="3">
    <source>
        <dbReference type="Google" id="ProtNLM"/>
    </source>
</evidence>
<sequence>MLKISSHTFKDGTKRGCWSLALIILWAICSLSFAADNPQLQLGDKLSVFSDKAYRKNQGRYFEAVGNVVIISNKDTVYGELASLNQENMMVKIEGNVRIITQMMTLYGSRVDYNITTGAAHIKNARILTSEFNLVANELIRVSEDEYVAKEAEFTTCKDCAESWSIYGKTIRLRVGKYVQINHGLYKIKGVNVIYIPYIVLPILTKRKTGLLVPNISSRSGEGLAFAQPVFWAIDDHKDATITPTFWAKRGYGGDVQYRQRFSEMTWAEFNTRLVDDKIYQPGQDNKGESGETFFRYFGEFESHQFWSPDLNSHVRYTGLRDLDMIRDNPQYTDLKTISSDFGLNGFLNWRQDLFSLNAEADYLRNELFDDSVKFDRSYVQTMPRLSFNTTPYSILQSRTPMFQHIAAGADGSFSRFRQVRDDENVFLRNADRLSVQPYVMWHLFNWGPVSLKTRYTFDQQAYRFDDPSQPMAGKNAGLMKTEIGFSMDRIFGLAYEEKIPLKYVSEEQLKKLRERREQGLSPIQKTEKKSRLVGELPEFEPAYTKDYLVQNRSSYRHSQDFKFIHHFITSQNEYGNKKFIGDIRTNQAAFFDYEDSLRSQEYLFGASATRTIIPPENTVEFQWNNTLTRKSPKVFNYLDDDKYLRDNFTYTKIGYFNVSQGYLLNEQDAEDFRQKLTRLAILTGYTGGRWSLNLSEYYFHYANENIFNMNLTRRFEYLNVFANYNYNSFDSAKLNTLNFGGQIRPTDTLGLAMVKDIDLEAQKDIRTVYSMDIMPHNNCWIFNLNYRQSLVDNRYSFNILFNFGDDNFDRYRNDYFGVKRL</sequence>
<dbReference type="GO" id="GO:1990351">
    <property type="term" value="C:transporter complex"/>
    <property type="evidence" value="ECO:0007669"/>
    <property type="project" value="TreeGrafter"/>
</dbReference>
<dbReference type="Gene3D" id="2.60.450.10">
    <property type="entry name" value="Lipopolysaccharide (LPS) transport protein A like domain"/>
    <property type="match status" value="1"/>
</dbReference>
<proteinExistence type="predicted"/>
<dbReference type="AlphaFoldDB" id="A0AAX4HKG9"/>
<dbReference type="EMBL" id="CP139487">
    <property type="protein sequence ID" value="WPU63742.1"/>
    <property type="molecule type" value="Genomic_DNA"/>
</dbReference>
<dbReference type="PANTHER" id="PTHR30189:SF1">
    <property type="entry name" value="LPS-ASSEMBLY PROTEIN LPTD"/>
    <property type="match status" value="1"/>
</dbReference>
<name>A0AAX4HKG9_9BACT</name>
<reference evidence="1 2" key="1">
    <citation type="submission" date="2023-11" db="EMBL/GenBank/DDBJ databases">
        <title>Peredibacter starrii A3.12.</title>
        <authorList>
            <person name="Mitchell R.J."/>
        </authorList>
    </citation>
    <scope>NUCLEOTIDE SEQUENCE [LARGE SCALE GENOMIC DNA]</scope>
    <source>
        <strain evidence="1 2">A3.12</strain>
    </source>
</reference>
<dbReference type="GO" id="GO:0009279">
    <property type="term" value="C:cell outer membrane"/>
    <property type="evidence" value="ECO:0007669"/>
    <property type="project" value="TreeGrafter"/>
</dbReference>
<protein>
    <recommendedName>
        <fullName evidence="3">LPS-assembly protein LptD</fullName>
    </recommendedName>
</protein>
<evidence type="ECO:0000313" key="2">
    <source>
        <dbReference type="Proteomes" id="UP001324634"/>
    </source>
</evidence>
<dbReference type="RefSeq" id="WP_321391036.1">
    <property type="nucleotide sequence ID" value="NZ_CP139487.1"/>
</dbReference>
<gene>
    <name evidence="1" type="ORF">SOO65_13690</name>
</gene>
<keyword evidence="2" id="KW-1185">Reference proteome</keyword>
<dbReference type="InterPro" id="IPR050218">
    <property type="entry name" value="LptD"/>
</dbReference>
<evidence type="ECO:0000313" key="1">
    <source>
        <dbReference type="EMBL" id="WPU63742.1"/>
    </source>
</evidence>
<accession>A0AAX4HKG9</accession>
<dbReference type="PANTHER" id="PTHR30189">
    <property type="entry name" value="LPS-ASSEMBLY PROTEIN"/>
    <property type="match status" value="1"/>
</dbReference>